<dbReference type="SUPFAM" id="SSF53686">
    <property type="entry name" value="Tryptophan synthase beta subunit-like PLP-dependent enzymes"/>
    <property type="match status" value="1"/>
</dbReference>
<comment type="caution">
    <text evidence="1">The sequence shown here is derived from an EMBL/GenBank/DDBJ whole genome shotgun (WGS) entry which is preliminary data.</text>
</comment>
<evidence type="ECO:0000313" key="1">
    <source>
        <dbReference type="EMBL" id="MBB6499421.1"/>
    </source>
</evidence>
<organism evidence="1 2">
    <name type="scientific">Pedobacter cryoconitis</name>
    <dbReference type="NCBI Taxonomy" id="188932"/>
    <lineage>
        <taxon>Bacteria</taxon>
        <taxon>Pseudomonadati</taxon>
        <taxon>Bacteroidota</taxon>
        <taxon>Sphingobacteriia</taxon>
        <taxon>Sphingobacteriales</taxon>
        <taxon>Sphingobacteriaceae</taxon>
        <taxon>Pedobacter</taxon>
    </lineage>
</organism>
<name>A0A7X0J4D7_9SPHI</name>
<proteinExistence type="predicted"/>
<reference evidence="1 2" key="1">
    <citation type="submission" date="2020-08" db="EMBL/GenBank/DDBJ databases">
        <title>Genomic Encyclopedia of Type Strains, Phase IV (KMG-V): Genome sequencing to study the core and pangenomes of soil and plant-associated prokaryotes.</title>
        <authorList>
            <person name="Whitman W."/>
        </authorList>
    </citation>
    <scope>NUCLEOTIDE SEQUENCE [LARGE SCALE GENOMIC DNA]</scope>
    <source>
        <strain evidence="1 2">M2T3</strain>
    </source>
</reference>
<dbReference type="AlphaFoldDB" id="A0A7X0J4D7"/>
<dbReference type="InterPro" id="IPR036052">
    <property type="entry name" value="TrpB-like_PALP_sf"/>
</dbReference>
<sequence>MKSSPKATLSPRVILTPLEINNGTIQVVRDDKLIGGTKQRALDKYLTDAIANGLSEFVYASPPPGYGQVALAYSCQQLNVACTLFCWQLNDEYHEFSLLAESFGAKIYPCKSLEDADAAAIEYAKNRPGCIRLPLGFDVPDYIQCLRNEISVSWRHITEDLGYEPERVWLPVGSTILSNVFRDVVPEEIILNCVTVRLLEEQDARIQKITNRPNVNMFSTQERFLDPRTDPPAIPSNAHYDAKVWQFIKTHGQDKDIWWNVAK</sequence>
<evidence type="ECO:0000313" key="2">
    <source>
        <dbReference type="Proteomes" id="UP000521017"/>
    </source>
</evidence>
<dbReference type="Proteomes" id="UP000521017">
    <property type="component" value="Unassembled WGS sequence"/>
</dbReference>
<gene>
    <name evidence="1" type="ORF">HDF25_001563</name>
</gene>
<dbReference type="RefSeq" id="WP_184624166.1">
    <property type="nucleotide sequence ID" value="NZ_JACHCC010000004.1"/>
</dbReference>
<accession>A0A7X0J4D7</accession>
<protein>
    <submittedName>
        <fullName evidence="1">Uncharacterized protein</fullName>
    </submittedName>
</protein>
<dbReference type="EMBL" id="JACHCC010000004">
    <property type="protein sequence ID" value="MBB6499421.1"/>
    <property type="molecule type" value="Genomic_DNA"/>
</dbReference>